<accession>A0ABQ3Y1B2</accession>
<dbReference type="PROSITE" id="PS00622">
    <property type="entry name" value="HTH_LUXR_1"/>
    <property type="match status" value="1"/>
</dbReference>
<sequence length="889" mass="94373">MTELIGRENELRTLEALLDPDRRDAAAIAVTASRGRGTTSLLAEAADRAARRGFRVLRATGHRDEQDLDGMGLHQLLRPLRPLANDLSEEDRRDADPVLALRSRDPEVLGAGARALLAAAASRGPVLAVVDDLHLIDRLSADVLRGLVDAVVRRPVVFLLGVRARHAAGVRSAGVAVLPLDPLSPEAAAELLGRQPAVPRGRGRLEILRWARGNPRAILDLAVAFAGATSDEVLRPTLERALPIRERHAADLAQLPPAVLRLVRQVSARAGDESLGQVLAAAQVSDGDLRLALDLGVLERHGHTLRLADPLAGIAAYCSCPAVERTGLHRRFAAVLPPDSLAHARHLAAEATGPDETIAAALEKGAGGRDAAALQNAAELSPNPADAARRYAAAIEAASATGQTTWVLDLHAALAALDQEAALAPATARTVALAHSRQGRQRAAMDLLAESCRRRPPRTSLDALLMAAAAANVSRLSGLPEHRATVGSLARLADALPATGTGDGEAGELRLLRAAVEAAADPYICSLPLSMPPPEDPTRATLLAYLADAAGDLRTATTLRAGALETVRRAGDLAGVAEARLPYATNLGDQGRWREATEVLAEGRRLCALADLPLLEWEVTLQESVMAALLGDATRSRELAEPAWNGIDLHQNRRLRYYLEVAAGNAAFAEGDFALAYRHFQVLFDAGRFHPDAGAYALLGLAVMAPHAGREAEGAELVAGYPLPGRARMRLLAAHARAALTDDERTEERFRVAVGDPEGEAWAFERALARLHYGAWLRRKRRPLEARAQLCTALRALEAMGSGPHAEIARTELAAAGEGADPVPAAGDPLGRLSPQQRQIVQLAARGLRNREIAAQLRVSPRTVGTHLYNAYPKLGVSGRRELGSLLAG</sequence>
<keyword evidence="4" id="KW-1185">Reference proteome</keyword>
<dbReference type="PROSITE" id="PS50043">
    <property type="entry name" value="HTH_LUXR_2"/>
    <property type="match status" value="1"/>
</dbReference>
<keyword evidence="1" id="KW-0238">DNA-binding</keyword>
<dbReference type="InterPro" id="IPR027417">
    <property type="entry name" value="P-loop_NTPase"/>
</dbReference>
<evidence type="ECO:0000259" key="2">
    <source>
        <dbReference type="PROSITE" id="PS50043"/>
    </source>
</evidence>
<dbReference type="CDD" id="cd06170">
    <property type="entry name" value="LuxR_C_like"/>
    <property type="match status" value="1"/>
</dbReference>
<dbReference type="Pfam" id="PF00196">
    <property type="entry name" value="GerE"/>
    <property type="match status" value="1"/>
</dbReference>
<evidence type="ECO:0000256" key="1">
    <source>
        <dbReference type="ARBA" id="ARBA00023125"/>
    </source>
</evidence>
<organism evidence="3 4">
    <name type="scientific">Paractinoplanes deccanensis</name>
    <dbReference type="NCBI Taxonomy" id="113561"/>
    <lineage>
        <taxon>Bacteria</taxon>
        <taxon>Bacillati</taxon>
        <taxon>Actinomycetota</taxon>
        <taxon>Actinomycetes</taxon>
        <taxon>Micromonosporales</taxon>
        <taxon>Micromonosporaceae</taxon>
        <taxon>Paractinoplanes</taxon>
    </lineage>
</organism>
<dbReference type="PANTHER" id="PTHR43214:SF42">
    <property type="entry name" value="TRANSCRIPTIONAL REGULATORY PROTEIN DESR"/>
    <property type="match status" value="1"/>
</dbReference>
<dbReference type="InterPro" id="IPR036388">
    <property type="entry name" value="WH-like_DNA-bd_sf"/>
</dbReference>
<dbReference type="InterPro" id="IPR039420">
    <property type="entry name" value="WalR-like"/>
</dbReference>
<reference evidence="3 4" key="1">
    <citation type="submission" date="2021-01" db="EMBL/GenBank/DDBJ databases">
        <title>Whole genome shotgun sequence of Actinoplanes deccanensis NBRC 13994.</title>
        <authorList>
            <person name="Komaki H."/>
            <person name="Tamura T."/>
        </authorList>
    </citation>
    <scope>NUCLEOTIDE SEQUENCE [LARGE SCALE GENOMIC DNA]</scope>
    <source>
        <strain evidence="3 4">NBRC 13994</strain>
    </source>
</reference>
<dbReference type="Gene3D" id="1.10.10.10">
    <property type="entry name" value="Winged helix-like DNA-binding domain superfamily/Winged helix DNA-binding domain"/>
    <property type="match status" value="1"/>
</dbReference>
<dbReference type="SUPFAM" id="SSF46894">
    <property type="entry name" value="C-terminal effector domain of the bipartite response regulators"/>
    <property type="match status" value="1"/>
</dbReference>
<dbReference type="RefSeq" id="WP_203761709.1">
    <property type="nucleotide sequence ID" value="NZ_BAAABO010000027.1"/>
</dbReference>
<dbReference type="Pfam" id="PF13191">
    <property type="entry name" value="AAA_16"/>
    <property type="match status" value="1"/>
</dbReference>
<name>A0ABQ3Y1B2_9ACTN</name>
<dbReference type="PANTHER" id="PTHR43214">
    <property type="entry name" value="TWO-COMPONENT RESPONSE REGULATOR"/>
    <property type="match status" value="1"/>
</dbReference>
<proteinExistence type="predicted"/>
<comment type="caution">
    <text evidence="3">The sequence shown here is derived from an EMBL/GenBank/DDBJ whole genome shotgun (WGS) entry which is preliminary data.</text>
</comment>
<protein>
    <submittedName>
        <fullName evidence="3">Transcriptional regulator</fullName>
    </submittedName>
</protein>
<evidence type="ECO:0000313" key="3">
    <source>
        <dbReference type="EMBL" id="GID73793.1"/>
    </source>
</evidence>
<evidence type="ECO:0000313" key="4">
    <source>
        <dbReference type="Proteomes" id="UP000609879"/>
    </source>
</evidence>
<dbReference type="SMART" id="SM00421">
    <property type="entry name" value="HTH_LUXR"/>
    <property type="match status" value="1"/>
</dbReference>
<dbReference type="InterPro" id="IPR041664">
    <property type="entry name" value="AAA_16"/>
</dbReference>
<dbReference type="InterPro" id="IPR000792">
    <property type="entry name" value="Tscrpt_reg_LuxR_C"/>
</dbReference>
<dbReference type="InterPro" id="IPR016032">
    <property type="entry name" value="Sig_transdc_resp-reg_C-effctor"/>
</dbReference>
<gene>
    <name evidence="3" type="ORF">Ade02nite_24340</name>
</gene>
<dbReference type="EMBL" id="BOMI01000038">
    <property type="protein sequence ID" value="GID73793.1"/>
    <property type="molecule type" value="Genomic_DNA"/>
</dbReference>
<dbReference type="PRINTS" id="PR00038">
    <property type="entry name" value="HTHLUXR"/>
</dbReference>
<feature type="domain" description="HTH luxR-type" evidence="2">
    <location>
        <begin position="826"/>
        <end position="889"/>
    </location>
</feature>
<dbReference type="Proteomes" id="UP000609879">
    <property type="component" value="Unassembled WGS sequence"/>
</dbReference>
<dbReference type="Gene3D" id="3.40.50.300">
    <property type="entry name" value="P-loop containing nucleotide triphosphate hydrolases"/>
    <property type="match status" value="1"/>
</dbReference>